<dbReference type="Pfam" id="PF05938">
    <property type="entry name" value="Self-incomp_S1"/>
    <property type="match status" value="1"/>
</dbReference>
<gene>
    <name evidence="7" type="ORF">RIF29_16448</name>
</gene>
<organism evidence="7 8">
    <name type="scientific">Crotalaria pallida</name>
    <name type="common">Smooth rattlebox</name>
    <name type="synonym">Crotalaria striata</name>
    <dbReference type="NCBI Taxonomy" id="3830"/>
    <lineage>
        <taxon>Eukaryota</taxon>
        <taxon>Viridiplantae</taxon>
        <taxon>Streptophyta</taxon>
        <taxon>Embryophyta</taxon>
        <taxon>Tracheophyta</taxon>
        <taxon>Spermatophyta</taxon>
        <taxon>Magnoliopsida</taxon>
        <taxon>eudicotyledons</taxon>
        <taxon>Gunneridae</taxon>
        <taxon>Pentapetalae</taxon>
        <taxon>rosids</taxon>
        <taxon>fabids</taxon>
        <taxon>Fabales</taxon>
        <taxon>Fabaceae</taxon>
        <taxon>Papilionoideae</taxon>
        <taxon>50 kb inversion clade</taxon>
        <taxon>genistoids sensu lato</taxon>
        <taxon>core genistoids</taxon>
        <taxon>Crotalarieae</taxon>
        <taxon>Crotalaria</taxon>
    </lineage>
</organism>
<dbReference type="PANTHER" id="PTHR31232">
    <property type="match status" value="1"/>
</dbReference>
<accession>A0AAN9IFK1</accession>
<evidence type="ECO:0000256" key="6">
    <source>
        <dbReference type="RuleBase" id="RU367044"/>
    </source>
</evidence>
<evidence type="ECO:0000256" key="1">
    <source>
        <dbReference type="ARBA" id="ARBA00004613"/>
    </source>
</evidence>
<dbReference type="Proteomes" id="UP001372338">
    <property type="component" value="Unassembled WGS sequence"/>
</dbReference>
<keyword evidence="5 6" id="KW-0732">Signal</keyword>
<evidence type="ECO:0000313" key="8">
    <source>
        <dbReference type="Proteomes" id="UP001372338"/>
    </source>
</evidence>
<evidence type="ECO:0000256" key="4">
    <source>
        <dbReference type="ARBA" id="ARBA00022525"/>
    </source>
</evidence>
<evidence type="ECO:0000256" key="5">
    <source>
        <dbReference type="ARBA" id="ARBA00022729"/>
    </source>
</evidence>
<reference evidence="7 8" key="1">
    <citation type="submission" date="2024-01" db="EMBL/GenBank/DDBJ databases">
        <title>The genomes of 5 underutilized Papilionoideae crops provide insights into root nodulation and disease resistanc.</title>
        <authorList>
            <person name="Yuan L."/>
        </authorList>
    </citation>
    <scope>NUCLEOTIDE SEQUENCE [LARGE SCALE GENOMIC DNA]</scope>
    <source>
        <strain evidence="7">ZHUSHIDOU_FW_LH</strain>
        <tissue evidence="7">Leaf</tissue>
    </source>
</reference>
<name>A0AAN9IFK1_CROPI</name>
<keyword evidence="3 6" id="KW-0713">Self-incompatibility</keyword>
<keyword evidence="8" id="KW-1185">Reference proteome</keyword>
<proteinExistence type="inferred from homology"/>
<dbReference type="InterPro" id="IPR010264">
    <property type="entry name" value="Self-incomp_S1"/>
</dbReference>
<protein>
    <recommendedName>
        <fullName evidence="6">S-protein homolog</fullName>
    </recommendedName>
</protein>
<dbReference type="EMBL" id="JAYWIO010000003">
    <property type="protein sequence ID" value="KAK7275335.1"/>
    <property type="molecule type" value="Genomic_DNA"/>
</dbReference>
<dbReference type="GO" id="GO:0060320">
    <property type="term" value="P:rejection of self pollen"/>
    <property type="evidence" value="ECO:0007669"/>
    <property type="project" value="UniProtKB-KW"/>
</dbReference>
<evidence type="ECO:0000256" key="2">
    <source>
        <dbReference type="ARBA" id="ARBA00005581"/>
    </source>
</evidence>
<comment type="similarity">
    <text evidence="2 6">Belongs to the plant self-incompatibility (S1) protein family.</text>
</comment>
<evidence type="ECO:0000256" key="3">
    <source>
        <dbReference type="ARBA" id="ARBA00022471"/>
    </source>
</evidence>
<dbReference type="GO" id="GO:0005576">
    <property type="term" value="C:extracellular region"/>
    <property type="evidence" value="ECO:0007669"/>
    <property type="project" value="UniProtKB-SubCell"/>
</dbReference>
<feature type="signal peptide" evidence="6">
    <location>
        <begin position="1"/>
        <end position="20"/>
    </location>
</feature>
<evidence type="ECO:0000313" key="7">
    <source>
        <dbReference type="EMBL" id="KAK7275335.1"/>
    </source>
</evidence>
<comment type="caution">
    <text evidence="7">The sequence shown here is derived from an EMBL/GenBank/DDBJ whole genome shotgun (WGS) entry which is preliminary data.</text>
</comment>
<comment type="subcellular location">
    <subcellularLocation>
        <location evidence="1 6">Secreted</location>
    </subcellularLocation>
</comment>
<dbReference type="AlphaFoldDB" id="A0AAN9IFK1"/>
<dbReference type="PANTHER" id="PTHR31232:SF18">
    <property type="entry name" value="S-PROTEIN HOMOLOG"/>
    <property type="match status" value="1"/>
</dbReference>
<feature type="chain" id="PRO_5042672183" description="S-protein homolog" evidence="6">
    <location>
        <begin position="21"/>
        <end position="146"/>
    </location>
</feature>
<keyword evidence="4 6" id="KW-0964">Secreted</keyword>
<sequence length="146" mass="17224">MFLPMKHVFFLALLIAFWDASPVVIGRSTVTVRLTNLLKNNFPFKIHCQSGDDDLDIHMVPNHGQYSFHFKPDIFNTTLFFCDIKWDDLVELQFDVYRAKRDRKRCPTECLWEVKYEGVYGLNQVTREFDIIEKWPALPPQNSPLI</sequence>